<dbReference type="EMBL" id="ADLE01000015">
    <property type="protein sequence ID" value="EJZ62821.1"/>
    <property type="molecule type" value="Genomic_DNA"/>
</dbReference>
<evidence type="ECO:0000313" key="1">
    <source>
        <dbReference type="EMBL" id="EJZ62821.1"/>
    </source>
</evidence>
<dbReference type="GeneID" id="77849378"/>
<evidence type="ECO:0000313" key="2">
    <source>
        <dbReference type="Proteomes" id="UP000006044"/>
    </source>
</evidence>
<dbReference type="AlphaFoldDB" id="K0WX25"/>
<comment type="caution">
    <text evidence="1">The sequence shown here is derived from an EMBL/GenBank/DDBJ whole genome shotgun (WGS) entry which is preliminary data.</text>
</comment>
<protein>
    <submittedName>
        <fullName evidence="1">Uncharacterized protein</fullName>
    </submittedName>
</protein>
<name>K0WX25_9BACT</name>
<dbReference type="RefSeq" id="WP_008862565.1">
    <property type="nucleotide sequence ID" value="NZ_JH815205.1"/>
</dbReference>
<dbReference type="eggNOG" id="ENOG5033TBT">
    <property type="taxonomic scope" value="Bacteria"/>
</dbReference>
<organism evidence="1 2">
    <name type="scientific">Barnesiella intestinihominis YIT 11860</name>
    <dbReference type="NCBI Taxonomy" id="742726"/>
    <lineage>
        <taxon>Bacteria</taxon>
        <taxon>Pseudomonadati</taxon>
        <taxon>Bacteroidota</taxon>
        <taxon>Bacteroidia</taxon>
        <taxon>Bacteroidales</taxon>
        <taxon>Barnesiellaceae</taxon>
        <taxon>Barnesiella</taxon>
    </lineage>
</organism>
<gene>
    <name evidence="1" type="ORF">HMPREF9448_02173</name>
</gene>
<proteinExistence type="predicted"/>
<keyword evidence="2" id="KW-1185">Reference proteome</keyword>
<dbReference type="Proteomes" id="UP000006044">
    <property type="component" value="Unassembled WGS sequence"/>
</dbReference>
<reference evidence="1 2" key="1">
    <citation type="submission" date="2012-08" db="EMBL/GenBank/DDBJ databases">
        <title>The Genome Sequence of Barnesiella intestinihominis YIT 11860.</title>
        <authorList>
            <consortium name="The Broad Institute Genome Sequencing Platform"/>
            <person name="Earl A."/>
            <person name="Ward D."/>
            <person name="Feldgarden M."/>
            <person name="Gevers D."/>
            <person name="Morotomi M."/>
            <person name="Walker B."/>
            <person name="Young S.K."/>
            <person name="Zeng Q."/>
            <person name="Gargeya S."/>
            <person name="Fitzgerald M."/>
            <person name="Haas B."/>
            <person name="Abouelleil A."/>
            <person name="Alvarado L."/>
            <person name="Arachchi H.M."/>
            <person name="Berlin A.M."/>
            <person name="Chapman S.B."/>
            <person name="Goldberg J."/>
            <person name="Griggs A."/>
            <person name="Gujja S."/>
            <person name="Hansen M."/>
            <person name="Howarth C."/>
            <person name="Imamovic A."/>
            <person name="Larimer J."/>
            <person name="McCowen C."/>
            <person name="Montmayeur A."/>
            <person name="Murphy C."/>
            <person name="Neiman D."/>
            <person name="Pearson M."/>
            <person name="Priest M."/>
            <person name="Roberts A."/>
            <person name="Saif S."/>
            <person name="Shea T."/>
            <person name="Sisk P."/>
            <person name="Sykes S."/>
            <person name="Wortman J."/>
            <person name="Nusbaum C."/>
            <person name="Birren B."/>
        </authorList>
    </citation>
    <scope>NUCLEOTIDE SEQUENCE [LARGE SCALE GENOMIC DNA]</scope>
    <source>
        <strain evidence="1 2">YIT 11860</strain>
    </source>
</reference>
<dbReference type="OrthoDB" id="1049604at2"/>
<dbReference type="STRING" id="742726.HMPREF9448_02173"/>
<sequence length="164" mass="18710">MQENTKDKEKYNFLRPTGIETFAFIFSAGALQWLHGTTTDDDGREIGNFTLFGDLLARMALADGTSKGFHRPLMLSVGQAQYSEEQLSTHWNMGRKHIRRLLDGLERLELIDTCRSRVASVMTFPCLLQWMAKDGSVVSNPFIHKQREKNIRSDILILLPSRVP</sequence>
<accession>K0WX25</accession>
<dbReference type="HOGENOM" id="CLU_1785012_0_0_10"/>